<protein>
    <submittedName>
        <fullName evidence="1">Uncharacterized protein</fullName>
    </submittedName>
</protein>
<gene>
    <name evidence="1" type="ORF">G9X64_00110</name>
</gene>
<dbReference type="AlphaFoldDB" id="A0A7Y3WCL7"/>
<proteinExistence type="predicted"/>
<organism evidence="1 2">
    <name type="scientific">Rhizobium sophorae</name>
    <dbReference type="NCBI Taxonomy" id="1535242"/>
    <lineage>
        <taxon>Bacteria</taxon>
        <taxon>Pseudomonadati</taxon>
        <taxon>Pseudomonadota</taxon>
        <taxon>Alphaproteobacteria</taxon>
        <taxon>Hyphomicrobiales</taxon>
        <taxon>Rhizobiaceae</taxon>
        <taxon>Rhizobium/Agrobacterium group</taxon>
        <taxon>Rhizobium</taxon>
    </lineage>
</organism>
<reference evidence="1 2" key="1">
    <citation type="submission" date="2020-02" db="EMBL/GenBank/DDBJ databases">
        <authorList>
            <person name="Sun Q."/>
        </authorList>
    </citation>
    <scope>NUCLEOTIDE SEQUENCE [LARGE SCALE GENOMIC DNA]</scope>
    <source>
        <strain evidence="1 2">CCBAU 03386</strain>
    </source>
</reference>
<accession>A0A7Y3WCL7</accession>
<evidence type="ECO:0000313" key="1">
    <source>
        <dbReference type="EMBL" id="NNU34946.1"/>
    </source>
</evidence>
<dbReference type="Proteomes" id="UP000519972">
    <property type="component" value="Unassembled WGS sequence"/>
</dbReference>
<comment type="caution">
    <text evidence="1">The sequence shown here is derived from an EMBL/GenBank/DDBJ whole genome shotgun (WGS) entry which is preliminary data.</text>
</comment>
<dbReference type="RefSeq" id="WP_171375748.1">
    <property type="nucleotide sequence ID" value="NZ_JABFCN010000001.1"/>
</dbReference>
<dbReference type="EMBL" id="JABFCN010000001">
    <property type="protein sequence ID" value="NNU34946.1"/>
    <property type="molecule type" value="Genomic_DNA"/>
</dbReference>
<name>A0A7Y3WCL7_9HYPH</name>
<keyword evidence="2" id="KW-1185">Reference proteome</keyword>
<evidence type="ECO:0000313" key="2">
    <source>
        <dbReference type="Proteomes" id="UP000519972"/>
    </source>
</evidence>
<sequence length="64" mass="7612">MPDVPALFNSAYCCAVRMPIPHGVFLSQFTQFRQNRFVHRLEVFGLLFTQFRTENRFTLFLELL</sequence>